<reference evidence="1 2" key="3">
    <citation type="journal article" date="2019" name="Int. J. Syst. Evol. Microbiol.">
        <title>Nitrosopumilus adriaticus sp. nov. and Nitrosopumilus piranensis sp. nov., two ammonia-oxidizing archaea from the Adriatic Sea and members of the class Nitrososphaeria.</title>
        <authorList>
            <person name="Bayer B."/>
            <person name="Vojvoda J."/>
            <person name="Reinthaler T."/>
            <person name="Reyes C."/>
            <person name="Pinto M."/>
            <person name="Herndl G.J."/>
        </authorList>
    </citation>
    <scope>NUCLEOTIDE SEQUENCE [LARGE SCALE GENOMIC DNA]</scope>
    <source>
        <strain evidence="1 2">D3C</strain>
    </source>
</reference>
<name>A0A0C5BQB7_9ARCH</name>
<dbReference type="HOGENOM" id="CLU_2243705_0_0_2"/>
<reference evidence="1 2" key="2">
    <citation type="journal article" date="2016" name="ISME J.">
        <title>Physiological and genomic characterization of two novel marine thaumarchaeal strains indicates niche differentiation.</title>
        <authorList>
            <person name="Bayer B."/>
            <person name="Vojvoda J."/>
            <person name="Offre P."/>
            <person name="Alves R.J."/>
            <person name="Elisabeth N.H."/>
            <person name="Garcia J.A."/>
            <person name="Volland J.M."/>
            <person name="Srivastava A."/>
            <person name="Schleper C."/>
            <person name="Herndl G.J."/>
        </authorList>
    </citation>
    <scope>NUCLEOTIDE SEQUENCE [LARGE SCALE GENOMIC DNA]</scope>
    <source>
        <strain evidence="1 2">D3C</strain>
    </source>
</reference>
<dbReference type="RefSeq" id="WP_148702845.1">
    <property type="nucleotide sequence ID" value="NZ_CP010868.1"/>
</dbReference>
<keyword evidence="2" id="KW-1185">Reference proteome</keyword>
<dbReference type="EMBL" id="CP010868">
    <property type="protein sequence ID" value="AJM91913.1"/>
    <property type="molecule type" value="Genomic_DNA"/>
</dbReference>
<gene>
    <name evidence="1" type="ORF">NPIRD3C_0699</name>
</gene>
<dbReference type="Proteomes" id="UP000032027">
    <property type="component" value="Chromosome"/>
</dbReference>
<evidence type="ECO:0000313" key="2">
    <source>
        <dbReference type="Proteomes" id="UP000032027"/>
    </source>
</evidence>
<sequence length="100" mass="11622">MSQQETKPWILVSQIRDDTKPLDLEMIAPQVTELVDEWQVQGRVMWSGGFDEGYSSMAVFEATEVEAKEFFKKYEQICSGVLNYYLYQWDAMPILSVLSK</sequence>
<evidence type="ECO:0000313" key="1">
    <source>
        <dbReference type="EMBL" id="AJM91913.1"/>
    </source>
</evidence>
<dbReference type="KEGG" id="nid:NPIRD3C_0699"/>
<dbReference type="AlphaFoldDB" id="A0A0C5BQB7"/>
<accession>A0A0C5BQB7</accession>
<dbReference type="OrthoDB" id="330at2157"/>
<reference evidence="2" key="1">
    <citation type="submission" date="2015-02" db="EMBL/GenBank/DDBJ databases">
        <title>Characterization of two novel Thaumarchaeota isolated from the Northern Adriatic Sea.</title>
        <authorList>
            <person name="Bayer B."/>
            <person name="Vojvoda J."/>
            <person name="Offre P."/>
            <person name="Srivastava A."/>
            <person name="Elisabeth N."/>
            <person name="Garcia J.A.L."/>
            <person name="Schleper C."/>
            <person name="Herndl G.J."/>
        </authorList>
    </citation>
    <scope>NUCLEOTIDE SEQUENCE [LARGE SCALE GENOMIC DNA]</scope>
    <source>
        <strain evidence="2">D3C</strain>
    </source>
</reference>
<dbReference type="GeneID" id="41599865"/>
<organism evidence="1 2">
    <name type="scientific">Nitrosopumilus piranensis</name>
    <dbReference type="NCBI Taxonomy" id="1582439"/>
    <lineage>
        <taxon>Archaea</taxon>
        <taxon>Nitrososphaerota</taxon>
        <taxon>Nitrososphaeria</taxon>
        <taxon>Nitrosopumilales</taxon>
        <taxon>Nitrosopumilaceae</taxon>
        <taxon>Nitrosopumilus</taxon>
    </lineage>
</organism>
<proteinExistence type="predicted"/>
<dbReference type="PATRIC" id="fig|1582439.9.peg.714"/>
<protein>
    <submittedName>
        <fullName evidence="1">Uncharacterized protein</fullName>
    </submittedName>
</protein>